<dbReference type="EMBL" id="APAU02000115">
    <property type="protein sequence ID" value="EUB56462.1"/>
    <property type="molecule type" value="Genomic_DNA"/>
</dbReference>
<dbReference type="RefSeq" id="XP_024347658.1">
    <property type="nucleotide sequence ID" value="XM_024497933.1"/>
</dbReference>
<protein>
    <submittedName>
        <fullName evidence="2">Uncharacterized protein</fullName>
    </submittedName>
</protein>
<name>W6UEG0_ECHGR</name>
<keyword evidence="3" id="KW-1185">Reference proteome</keyword>
<feature type="region of interest" description="Disordered" evidence="1">
    <location>
        <begin position="13"/>
        <end position="36"/>
    </location>
</feature>
<organism evidence="2 3">
    <name type="scientific">Echinococcus granulosus</name>
    <name type="common">Hydatid tapeworm</name>
    <dbReference type="NCBI Taxonomy" id="6210"/>
    <lineage>
        <taxon>Eukaryota</taxon>
        <taxon>Metazoa</taxon>
        <taxon>Spiralia</taxon>
        <taxon>Lophotrochozoa</taxon>
        <taxon>Platyhelminthes</taxon>
        <taxon>Cestoda</taxon>
        <taxon>Eucestoda</taxon>
        <taxon>Cyclophyllidea</taxon>
        <taxon>Taeniidae</taxon>
        <taxon>Echinococcus</taxon>
        <taxon>Echinococcus granulosus group</taxon>
    </lineage>
</organism>
<dbReference type="KEGG" id="egl:EGR_08684"/>
<dbReference type="CTD" id="36344399"/>
<proteinExistence type="predicted"/>
<evidence type="ECO:0000313" key="3">
    <source>
        <dbReference type="Proteomes" id="UP000019149"/>
    </source>
</evidence>
<evidence type="ECO:0000256" key="1">
    <source>
        <dbReference type="SAM" id="MobiDB-lite"/>
    </source>
</evidence>
<gene>
    <name evidence="2" type="ORF">EGR_08684</name>
</gene>
<dbReference type="GeneID" id="36344399"/>
<reference evidence="2 3" key="1">
    <citation type="journal article" date="2013" name="Nat. Genet.">
        <title>The genome of the hydatid tapeworm Echinococcus granulosus.</title>
        <authorList>
            <person name="Zheng H."/>
            <person name="Zhang W."/>
            <person name="Zhang L."/>
            <person name="Zhang Z."/>
            <person name="Li J."/>
            <person name="Lu G."/>
            <person name="Zhu Y."/>
            <person name="Wang Y."/>
            <person name="Huang Y."/>
            <person name="Liu J."/>
            <person name="Kang H."/>
            <person name="Chen J."/>
            <person name="Wang L."/>
            <person name="Chen A."/>
            <person name="Yu S."/>
            <person name="Gao Z."/>
            <person name="Jin L."/>
            <person name="Gu W."/>
            <person name="Wang Z."/>
            <person name="Zhao L."/>
            <person name="Shi B."/>
            <person name="Wen H."/>
            <person name="Lin R."/>
            <person name="Jones M.K."/>
            <person name="Brejova B."/>
            <person name="Vinar T."/>
            <person name="Zhao G."/>
            <person name="McManus D.P."/>
            <person name="Chen Z."/>
            <person name="Zhou Y."/>
            <person name="Wang S."/>
        </authorList>
    </citation>
    <scope>NUCLEOTIDE SEQUENCE [LARGE SCALE GENOMIC DNA]</scope>
</reference>
<dbReference type="AlphaFoldDB" id="W6UEG0"/>
<sequence length="107" mass="12356">MFLSLFILKDFDRSDENPLPKNNLPMAGPVSDSRQGSTKSALAGTFFLKIEYFADFSQVPLQPLQPRNIFLHQSYQSLMRVFFPVFYFQKKWFFCVEQALSIAYGGV</sequence>
<dbReference type="Proteomes" id="UP000019149">
    <property type="component" value="Unassembled WGS sequence"/>
</dbReference>
<comment type="caution">
    <text evidence="2">The sequence shown here is derived from an EMBL/GenBank/DDBJ whole genome shotgun (WGS) entry which is preliminary data.</text>
</comment>
<accession>W6UEG0</accession>
<evidence type="ECO:0000313" key="2">
    <source>
        <dbReference type="EMBL" id="EUB56462.1"/>
    </source>
</evidence>